<comment type="caution">
    <text evidence="3">The sequence shown here is derived from an EMBL/GenBank/DDBJ whole genome shotgun (WGS) entry which is preliminary data.</text>
</comment>
<feature type="transmembrane region" description="Helical" evidence="1">
    <location>
        <begin position="134"/>
        <end position="152"/>
    </location>
</feature>
<evidence type="ECO:0000313" key="3">
    <source>
        <dbReference type="EMBL" id="RYC69069.1"/>
    </source>
</evidence>
<keyword evidence="1" id="KW-1133">Transmembrane helix</keyword>
<proteinExistence type="predicted"/>
<protein>
    <recommendedName>
        <fullName evidence="5">Soluble ligand binding domain-containing protein</fullName>
    </recommendedName>
</protein>
<dbReference type="AlphaFoldDB" id="A0A4Q2UQJ9"/>
<dbReference type="Proteomes" id="UP000290407">
    <property type="component" value="Unassembled WGS sequence"/>
</dbReference>
<dbReference type="RefSeq" id="WP_129602736.1">
    <property type="nucleotide sequence ID" value="NZ_SBLB01000004.1"/>
</dbReference>
<evidence type="ECO:0000313" key="4">
    <source>
        <dbReference type="Proteomes" id="UP000290407"/>
    </source>
</evidence>
<evidence type="ECO:0000256" key="1">
    <source>
        <dbReference type="SAM" id="Phobius"/>
    </source>
</evidence>
<keyword evidence="2" id="KW-0732">Signal</keyword>
<dbReference type="EMBL" id="SBLB01000004">
    <property type="protein sequence ID" value="RYC69069.1"/>
    <property type="molecule type" value="Genomic_DNA"/>
</dbReference>
<sequence>MRLPVTLAYFCFLFFVVLVSQPCGAQRLQTISPDGSVFESVVVGQYVSIMLPNRFGTTARYAARITDIRPDSITLALFGRTQVVPVRDILGLRRVSKASATIRRSSKLLVPGAISLTGNIVGGLTKEQPGATRLLLTVGSSAAAGTLLLAVIRIPGLKRAKNGYSFRVE</sequence>
<name>A0A4Q2UQJ9_9BACT</name>
<keyword evidence="1" id="KW-0472">Membrane</keyword>
<reference evidence="3 4" key="1">
    <citation type="submission" date="2019-01" db="EMBL/GenBank/DDBJ databases">
        <title>Spirosoma flava sp. nov., a propanil-degrading bacterium isolated from herbicide-contaminated soil.</title>
        <authorList>
            <person name="Zhang L."/>
            <person name="Jiang J.-D."/>
        </authorList>
    </citation>
    <scope>NUCLEOTIDE SEQUENCE [LARGE SCALE GENOMIC DNA]</scope>
    <source>
        <strain evidence="3 4">TY50</strain>
    </source>
</reference>
<evidence type="ECO:0000256" key="2">
    <source>
        <dbReference type="SAM" id="SignalP"/>
    </source>
</evidence>
<feature type="chain" id="PRO_5020277733" description="Soluble ligand binding domain-containing protein" evidence="2">
    <location>
        <begin position="26"/>
        <end position="169"/>
    </location>
</feature>
<keyword evidence="1" id="KW-0812">Transmembrane</keyword>
<evidence type="ECO:0008006" key="5">
    <source>
        <dbReference type="Google" id="ProtNLM"/>
    </source>
</evidence>
<keyword evidence="4" id="KW-1185">Reference proteome</keyword>
<feature type="signal peptide" evidence="2">
    <location>
        <begin position="1"/>
        <end position="25"/>
    </location>
</feature>
<organism evidence="3 4">
    <name type="scientific">Spirosoma sordidisoli</name>
    <dbReference type="NCBI Taxonomy" id="2502893"/>
    <lineage>
        <taxon>Bacteria</taxon>
        <taxon>Pseudomonadati</taxon>
        <taxon>Bacteroidota</taxon>
        <taxon>Cytophagia</taxon>
        <taxon>Cytophagales</taxon>
        <taxon>Cytophagaceae</taxon>
        <taxon>Spirosoma</taxon>
    </lineage>
</organism>
<accession>A0A4Q2UQJ9</accession>
<gene>
    <name evidence="3" type="ORF">EQG79_16865</name>
</gene>